<dbReference type="EMBL" id="CAKXAJ010025809">
    <property type="protein sequence ID" value="CAH2244187.1"/>
    <property type="molecule type" value="Genomic_DNA"/>
</dbReference>
<keyword evidence="2" id="KW-1185">Reference proteome</keyword>
<evidence type="ECO:0000313" key="2">
    <source>
        <dbReference type="Proteomes" id="UP000838756"/>
    </source>
</evidence>
<comment type="caution">
    <text evidence="1">The sequence shown here is derived from an EMBL/GenBank/DDBJ whole genome shotgun (WGS) entry which is preliminary data.</text>
</comment>
<sequence>MLTTVYIHWTKEFSQRTGLPIITTSWADGFVIAVDGSRSTADTAARSLLISLVGREEGGGDNCTYSNLPSPHAIHIVSDEASGIS</sequence>
<name>A0A8S4RYY1_9NEOP</name>
<proteinExistence type="predicted"/>
<dbReference type="AlphaFoldDB" id="A0A8S4RYY1"/>
<evidence type="ECO:0000313" key="1">
    <source>
        <dbReference type="EMBL" id="CAH2244187.1"/>
    </source>
</evidence>
<accession>A0A8S4RYY1</accession>
<organism evidence="1 2">
    <name type="scientific">Pararge aegeria aegeria</name>
    <dbReference type="NCBI Taxonomy" id="348720"/>
    <lineage>
        <taxon>Eukaryota</taxon>
        <taxon>Metazoa</taxon>
        <taxon>Ecdysozoa</taxon>
        <taxon>Arthropoda</taxon>
        <taxon>Hexapoda</taxon>
        <taxon>Insecta</taxon>
        <taxon>Pterygota</taxon>
        <taxon>Neoptera</taxon>
        <taxon>Endopterygota</taxon>
        <taxon>Lepidoptera</taxon>
        <taxon>Glossata</taxon>
        <taxon>Ditrysia</taxon>
        <taxon>Papilionoidea</taxon>
        <taxon>Nymphalidae</taxon>
        <taxon>Satyrinae</taxon>
        <taxon>Satyrini</taxon>
        <taxon>Parargina</taxon>
        <taxon>Pararge</taxon>
    </lineage>
</organism>
<protein>
    <submittedName>
        <fullName evidence="1">Jg7427 protein</fullName>
    </submittedName>
</protein>
<gene>
    <name evidence="1" type="primary">jg7427</name>
    <name evidence="1" type="ORF">PAEG_LOCUS20167</name>
</gene>
<dbReference type="Proteomes" id="UP000838756">
    <property type="component" value="Unassembled WGS sequence"/>
</dbReference>
<reference evidence="1" key="1">
    <citation type="submission" date="2022-03" db="EMBL/GenBank/DDBJ databases">
        <authorList>
            <person name="Lindestad O."/>
        </authorList>
    </citation>
    <scope>NUCLEOTIDE SEQUENCE</scope>
</reference>